<reference evidence="1" key="1">
    <citation type="submission" date="2018-06" db="EMBL/GenBank/DDBJ databases">
        <authorList>
            <person name="Zhirakovskaya E."/>
        </authorList>
    </citation>
    <scope>NUCLEOTIDE SEQUENCE</scope>
</reference>
<dbReference type="AlphaFoldDB" id="A0A3B0ZAB2"/>
<feature type="non-terminal residue" evidence="1">
    <location>
        <position position="1"/>
    </location>
</feature>
<dbReference type="EMBL" id="UOFP01000224">
    <property type="protein sequence ID" value="VAW88481.1"/>
    <property type="molecule type" value="Genomic_DNA"/>
</dbReference>
<protein>
    <submittedName>
        <fullName evidence="1">Uncharacterized protein</fullName>
    </submittedName>
</protein>
<proteinExistence type="predicted"/>
<name>A0A3B0ZAB2_9ZZZZ</name>
<organism evidence="1">
    <name type="scientific">hydrothermal vent metagenome</name>
    <dbReference type="NCBI Taxonomy" id="652676"/>
    <lineage>
        <taxon>unclassified sequences</taxon>
        <taxon>metagenomes</taxon>
        <taxon>ecological metagenomes</taxon>
    </lineage>
</organism>
<gene>
    <name evidence="1" type="ORF">MNBD_GAMMA18-2299</name>
</gene>
<evidence type="ECO:0000313" key="1">
    <source>
        <dbReference type="EMBL" id="VAW88481.1"/>
    </source>
</evidence>
<accession>A0A3B0ZAB2</accession>
<sequence>AALCEMAATAKETAASGDYPRAIAMILDATKEIRKALRLMGVKQ</sequence>